<evidence type="ECO:0000256" key="9">
    <source>
        <dbReference type="ARBA" id="ARBA00023284"/>
    </source>
</evidence>
<comment type="similarity">
    <text evidence="2">Belongs to the VKOR family.</text>
</comment>
<name>A0A5B8U2K3_9ACTN</name>
<evidence type="ECO:0000313" key="13">
    <source>
        <dbReference type="Proteomes" id="UP000321805"/>
    </source>
</evidence>
<evidence type="ECO:0000256" key="10">
    <source>
        <dbReference type="SAM" id="Phobius"/>
    </source>
</evidence>
<reference evidence="12 13" key="1">
    <citation type="journal article" date="2018" name="J. Microbiol.">
        <title>Baekduia soli gen. nov., sp. nov., a novel bacterium isolated from the soil of Baekdu Mountain and proposal of a novel family name, Baekduiaceae fam. nov.</title>
        <authorList>
            <person name="An D.S."/>
            <person name="Siddiqi M.Z."/>
            <person name="Kim K.H."/>
            <person name="Yu H.S."/>
            <person name="Im W.T."/>
        </authorList>
    </citation>
    <scope>NUCLEOTIDE SEQUENCE [LARGE SCALE GENOMIC DNA]</scope>
    <source>
        <strain evidence="12 13">BR7-21</strain>
    </source>
</reference>
<dbReference type="GO" id="GO:0016491">
    <property type="term" value="F:oxidoreductase activity"/>
    <property type="evidence" value="ECO:0007669"/>
    <property type="project" value="UniProtKB-KW"/>
</dbReference>
<keyword evidence="6" id="KW-0560">Oxidoreductase</keyword>
<keyword evidence="3 10" id="KW-0812">Transmembrane</keyword>
<dbReference type="Proteomes" id="UP000321805">
    <property type="component" value="Chromosome"/>
</dbReference>
<keyword evidence="9" id="KW-0676">Redox-active center</keyword>
<keyword evidence="4" id="KW-0874">Quinone</keyword>
<dbReference type="GO" id="GO:0016020">
    <property type="term" value="C:membrane"/>
    <property type="evidence" value="ECO:0007669"/>
    <property type="project" value="UniProtKB-SubCell"/>
</dbReference>
<feature type="transmembrane region" description="Helical" evidence="10">
    <location>
        <begin position="50"/>
        <end position="73"/>
    </location>
</feature>
<dbReference type="InterPro" id="IPR038354">
    <property type="entry name" value="VKOR_sf"/>
</dbReference>
<evidence type="ECO:0000259" key="11">
    <source>
        <dbReference type="SMART" id="SM00756"/>
    </source>
</evidence>
<sequence length="143" mass="15130">MSDRTLRITAVVLAVLGVGIAGYLTYIHYAGIEPVCNIAHGCHKVQTSQYADLAGVPVAVLGLLGYVGILAALVVDGEFGRLAAAFFALVGFGFSAYLTYRELFTIDAICQWCIASAILMTALAIVCVWRLVSSADIRDTIAA</sequence>
<dbReference type="Gene3D" id="1.20.1440.130">
    <property type="entry name" value="VKOR domain"/>
    <property type="match status" value="1"/>
</dbReference>
<comment type="subcellular location">
    <subcellularLocation>
        <location evidence="1">Membrane</location>
        <topology evidence="1">Multi-pass membrane protein</topology>
    </subcellularLocation>
</comment>
<organism evidence="12 13">
    <name type="scientific">Baekduia soli</name>
    <dbReference type="NCBI Taxonomy" id="496014"/>
    <lineage>
        <taxon>Bacteria</taxon>
        <taxon>Bacillati</taxon>
        <taxon>Actinomycetota</taxon>
        <taxon>Thermoleophilia</taxon>
        <taxon>Solirubrobacterales</taxon>
        <taxon>Baekduiaceae</taxon>
        <taxon>Baekduia</taxon>
    </lineage>
</organism>
<accession>A0A5B8U2K3</accession>
<feature type="domain" description="Vitamin K epoxide reductase" evidence="11">
    <location>
        <begin position="3"/>
        <end position="131"/>
    </location>
</feature>
<keyword evidence="7 10" id="KW-0472">Membrane</keyword>
<evidence type="ECO:0000256" key="3">
    <source>
        <dbReference type="ARBA" id="ARBA00022692"/>
    </source>
</evidence>
<feature type="transmembrane region" description="Helical" evidence="10">
    <location>
        <begin position="112"/>
        <end position="132"/>
    </location>
</feature>
<dbReference type="SMART" id="SM00756">
    <property type="entry name" value="VKc"/>
    <property type="match status" value="1"/>
</dbReference>
<dbReference type="PANTHER" id="PTHR34573">
    <property type="entry name" value="VKC DOMAIN-CONTAINING PROTEIN"/>
    <property type="match status" value="1"/>
</dbReference>
<dbReference type="AlphaFoldDB" id="A0A5B8U2K3"/>
<evidence type="ECO:0000313" key="12">
    <source>
        <dbReference type="EMBL" id="QEC47095.1"/>
    </source>
</evidence>
<dbReference type="InterPro" id="IPR012932">
    <property type="entry name" value="VKOR"/>
</dbReference>
<evidence type="ECO:0000256" key="4">
    <source>
        <dbReference type="ARBA" id="ARBA00022719"/>
    </source>
</evidence>
<dbReference type="Pfam" id="PF07884">
    <property type="entry name" value="VKOR"/>
    <property type="match status" value="1"/>
</dbReference>
<evidence type="ECO:0000256" key="7">
    <source>
        <dbReference type="ARBA" id="ARBA00023136"/>
    </source>
</evidence>
<dbReference type="EMBL" id="CP042430">
    <property type="protein sequence ID" value="QEC47095.1"/>
    <property type="molecule type" value="Genomic_DNA"/>
</dbReference>
<feature type="transmembrane region" description="Helical" evidence="10">
    <location>
        <begin position="79"/>
        <end position="100"/>
    </location>
</feature>
<gene>
    <name evidence="12" type="ORF">FSW04_05495</name>
</gene>
<dbReference type="InterPro" id="IPR044698">
    <property type="entry name" value="VKOR/LTO1"/>
</dbReference>
<feature type="transmembrane region" description="Helical" evidence="10">
    <location>
        <begin position="6"/>
        <end position="29"/>
    </location>
</feature>
<evidence type="ECO:0000256" key="2">
    <source>
        <dbReference type="ARBA" id="ARBA00006214"/>
    </source>
</evidence>
<evidence type="ECO:0000256" key="6">
    <source>
        <dbReference type="ARBA" id="ARBA00023002"/>
    </source>
</evidence>
<evidence type="ECO:0000256" key="1">
    <source>
        <dbReference type="ARBA" id="ARBA00004141"/>
    </source>
</evidence>
<dbReference type="PANTHER" id="PTHR34573:SF1">
    <property type="entry name" value="VITAMIN K EPOXIDE REDUCTASE DOMAIN-CONTAINING PROTEIN"/>
    <property type="match status" value="1"/>
</dbReference>
<evidence type="ECO:0000256" key="8">
    <source>
        <dbReference type="ARBA" id="ARBA00023157"/>
    </source>
</evidence>
<dbReference type="RefSeq" id="WP_146917080.1">
    <property type="nucleotide sequence ID" value="NZ_CP042430.1"/>
</dbReference>
<proteinExistence type="inferred from homology"/>
<dbReference type="CDD" id="cd12916">
    <property type="entry name" value="VKOR_1"/>
    <property type="match status" value="1"/>
</dbReference>
<protein>
    <submittedName>
        <fullName evidence="12">Vitamin K epoxide reductase family protein</fullName>
    </submittedName>
</protein>
<keyword evidence="13" id="KW-1185">Reference proteome</keyword>
<dbReference type="OrthoDB" id="9783799at2"/>
<evidence type="ECO:0000256" key="5">
    <source>
        <dbReference type="ARBA" id="ARBA00022989"/>
    </source>
</evidence>
<keyword evidence="5 10" id="KW-1133">Transmembrane helix</keyword>
<dbReference type="GO" id="GO:0048038">
    <property type="term" value="F:quinone binding"/>
    <property type="evidence" value="ECO:0007669"/>
    <property type="project" value="UniProtKB-KW"/>
</dbReference>
<dbReference type="KEGG" id="bsol:FSW04_05495"/>
<keyword evidence="8" id="KW-1015">Disulfide bond</keyword>